<evidence type="ECO:0000256" key="1">
    <source>
        <dbReference type="SAM" id="Phobius"/>
    </source>
</evidence>
<evidence type="ECO:0000313" key="3">
    <source>
        <dbReference type="WBParaSite" id="nRc.2.0.1.t26391-RA"/>
    </source>
</evidence>
<organism evidence="2 3">
    <name type="scientific">Romanomermis culicivorax</name>
    <name type="common">Nematode worm</name>
    <dbReference type="NCBI Taxonomy" id="13658"/>
    <lineage>
        <taxon>Eukaryota</taxon>
        <taxon>Metazoa</taxon>
        <taxon>Ecdysozoa</taxon>
        <taxon>Nematoda</taxon>
        <taxon>Enoplea</taxon>
        <taxon>Dorylaimia</taxon>
        <taxon>Mermithida</taxon>
        <taxon>Mermithoidea</taxon>
        <taxon>Mermithidae</taxon>
        <taxon>Romanomermis</taxon>
    </lineage>
</organism>
<evidence type="ECO:0000313" key="2">
    <source>
        <dbReference type="Proteomes" id="UP000887565"/>
    </source>
</evidence>
<protein>
    <submittedName>
        <fullName evidence="3">ATP synthase F0 subunit 8</fullName>
    </submittedName>
</protein>
<dbReference type="Proteomes" id="UP000887565">
    <property type="component" value="Unplaced"/>
</dbReference>
<dbReference type="AlphaFoldDB" id="A0A915JK15"/>
<keyword evidence="1" id="KW-1133">Transmembrane helix</keyword>
<feature type="transmembrane region" description="Helical" evidence="1">
    <location>
        <begin position="18"/>
        <end position="36"/>
    </location>
</feature>
<keyword evidence="2" id="KW-1185">Reference proteome</keyword>
<sequence length="69" mass="8147">MVDASLILTLLEDPSTNSWTILCILVVFLFTEISAIRHKRSKRWQIFFKLSVPEYELFNYRLNRGGQVK</sequence>
<dbReference type="WBParaSite" id="nRc.2.0.1.t26391-RA">
    <property type="protein sequence ID" value="nRc.2.0.1.t26391-RA"/>
    <property type="gene ID" value="nRc.2.0.1.g26391"/>
</dbReference>
<reference evidence="3" key="1">
    <citation type="submission" date="2022-11" db="UniProtKB">
        <authorList>
            <consortium name="WormBaseParasite"/>
        </authorList>
    </citation>
    <scope>IDENTIFICATION</scope>
</reference>
<accession>A0A915JK15</accession>
<keyword evidence="1" id="KW-0812">Transmembrane</keyword>
<keyword evidence="1" id="KW-0472">Membrane</keyword>
<proteinExistence type="predicted"/>
<name>A0A915JK15_ROMCU</name>